<dbReference type="AlphaFoldDB" id="A0AAN6NK54"/>
<dbReference type="Proteomes" id="UP001303473">
    <property type="component" value="Unassembled WGS sequence"/>
</dbReference>
<comment type="caution">
    <text evidence="2">The sequence shown here is derived from an EMBL/GenBank/DDBJ whole genome shotgun (WGS) entry which is preliminary data.</text>
</comment>
<evidence type="ECO:0000313" key="3">
    <source>
        <dbReference type="Proteomes" id="UP001303473"/>
    </source>
</evidence>
<protein>
    <submittedName>
        <fullName evidence="2">Uncharacterized protein</fullName>
    </submittedName>
</protein>
<gene>
    <name evidence="2" type="ORF">QBC46DRAFT_93276</name>
</gene>
<dbReference type="EMBL" id="MU853754">
    <property type="protein sequence ID" value="KAK3945488.1"/>
    <property type="molecule type" value="Genomic_DNA"/>
</dbReference>
<feature type="region of interest" description="Disordered" evidence="1">
    <location>
        <begin position="130"/>
        <end position="215"/>
    </location>
</feature>
<feature type="compositionally biased region" description="Polar residues" evidence="1">
    <location>
        <begin position="130"/>
        <end position="168"/>
    </location>
</feature>
<sequence length="215" mass="23626">MAPPHEMYCTGCRNTKPSADFKSKANDVQYFRTCTPCRERRPRTFRKTPYEKGTFRKKMGPRPKKPRPNPVHEAFPFPICLCCNGLVLSTPADRQKFYSGIQAGLAPTLPLCCCKWLGPSTPAEKLGINTSNPTNTAQTINTAQPTSTAQPTNTVQTGMTANQPTHHATVNPIPPVQTSLVAPGQTDQTISNYPASSQSNGRYRAIHSAPQRQNQ</sequence>
<organism evidence="2 3">
    <name type="scientific">Diplogelasinospora grovesii</name>
    <dbReference type="NCBI Taxonomy" id="303347"/>
    <lineage>
        <taxon>Eukaryota</taxon>
        <taxon>Fungi</taxon>
        <taxon>Dikarya</taxon>
        <taxon>Ascomycota</taxon>
        <taxon>Pezizomycotina</taxon>
        <taxon>Sordariomycetes</taxon>
        <taxon>Sordariomycetidae</taxon>
        <taxon>Sordariales</taxon>
        <taxon>Diplogelasinosporaceae</taxon>
        <taxon>Diplogelasinospora</taxon>
    </lineage>
</organism>
<evidence type="ECO:0000313" key="2">
    <source>
        <dbReference type="EMBL" id="KAK3945488.1"/>
    </source>
</evidence>
<proteinExistence type="predicted"/>
<keyword evidence="3" id="KW-1185">Reference proteome</keyword>
<feature type="compositionally biased region" description="Polar residues" evidence="1">
    <location>
        <begin position="176"/>
        <end position="201"/>
    </location>
</feature>
<accession>A0AAN6NK54</accession>
<evidence type="ECO:0000256" key="1">
    <source>
        <dbReference type="SAM" id="MobiDB-lite"/>
    </source>
</evidence>
<name>A0AAN6NK54_9PEZI</name>
<reference evidence="3" key="1">
    <citation type="journal article" date="2023" name="Mol. Phylogenet. Evol.">
        <title>Genome-scale phylogeny and comparative genomics of the fungal order Sordariales.</title>
        <authorList>
            <person name="Hensen N."/>
            <person name="Bonometti L."/>
            <person name="Westerberg I."/>
            <person name="Brannstrom I.O."/>
            <person name="Guillou S."/>
            <person name="Cros-Aarteil S."/>
            <person name="Calhoun S."/>
            <person name="Haridas S."/>
            <person name="Kuo A."/>
            <person name="Mondo S."/>
            <person name="Pangilinan J."/>
            <person name="Riley R."/>
            <person name="LaButti K."/>
            <person name="Andreopoulos B."/>
            <person name="Lipzen A."/>
            <person name="Chen C."/>
            <person name="Yan M."/>
            <person name="Daum C."/>
            <person name="Ng V."/>
            <person name="Clum A."/>
            <person name="Steindorff A."/>
            <person name="Ohm R.A."/>
            <person name="Martin F."/>
            <person name="Silar P."/>
            <person name="Natvig D.O."/>
            <person name="Lalanne C."/>
            <person name="Gautier V."/>
            <person name="Ament-Velasquez S.L."/>
            <person name="Kruys A."/>
            <person name="Hutchinson M.I."/>
            <person name="Powell A.J."/>
            <person name="Barry K."/>
            <person name="Miller A.N."/>
            <person name="Grigoriev I.V."/>
            <person name="Debuchy R."/>
            <person name="Gladieux P."/>
            <person name="Hiltunen Thoren M."/>
            <person name="Johannesson H."/>
        </authorList>
    </citation>
    <scope>NUCLEOTIDE SEQUENCE [LARGE SCALE GENOMIC DNA]</scope>
    <source>
        <strain evidence="3">CBS 340.73</strain>
    </source>
</reference>